<keyword evidence="2" id="KW-1185">Reference proteome</keyword>
<dbReference type="KEGG" id="aqu:109583471"/>
<reference evidence="1" key="2">
    <citation type="submission" date="2024-06" db="UniProtKB">
        <authorList>
            <consortium name="EnsemblMetazoa"/>
        </authorList>
    </citation>
    <scope>IDENTIFICATION</scope>
</reference>
<dbReference type="EnsemblMetazoa" id="XM_019998848.1">
    <property type="protein sequence ID" value="XP_019854407.1"/>
    <property type="gene ID" value="LOC109583471"/>
</dbReference>
<proteinExistence type="predicted"/>
<sequence length="187" mass="19982">MGKGKDKKGFYQVAGSARSEAAKALIVPFDILYSIIATGAMLNGKDFSRENQSATLTCLGLIYAVTSVETNNEANNGANNGVNNGAIIPTTCINGPCKRIIIEGGTTWSNNQRTICGTKITITGGKQGNKRGGTRIIEEGNITTQGGELIFNNGKVSNKEGRFFNIGGEEILYQEPNEDNEEPTDEE</sequence>
<organism evidence="1 2">
    <name type="scientific">Amphimedon queenslandica</name>
    <name type="common">Sponge</name>
    <dbReference type="NCBI Taxonomy" id="400682"/>
    <lineage>
        <taxon>Eukaryota</taxon>
        <taxon>Metazoa</taxon>
        <taxon>Porifera</taxon>
        <taxon>Demospongiae</taxon>
        <taxon>Heteroscleromorpha</taxon>
        <taxon>Haplosclerida</taxon>
        <taxon>Niphatidae</taxon>
        <taxon>Amphimedon</taxon>
    </lineage>
</organism>
<reference evidence="2" key="1">
    <citation type="journal article" date="2010" name="Nature">
        <title>The Amphimedon queenslandica genome and the evolution of animal complexity.</title>
        <authorList>
            <person name="Srivastava M."/>
            <person name="Simakov O."/>
            <person name="Chapman J."/>
            <person name="Fahey B."/>
            <person name="Gauthier M.E."/>
            <person name="Mitros T."/>
            <person name="Richards G.S."/>
            <person name="Conaco C."/>
            <person name="Dacre M."/>
            <person name="Hellsten U."/>
            <person name="Larroux C."/>
            <person name="Putnam N.H."/>
            <person name="Stanke M."/>
            <person name="Adamska M."/>
            <person name="Darling A."/>
            <person name="Degnan S.M."/>
            <person name="Oakley T.H."/>
            <person name="Plachetzki D.C."/>
            <person name="Zhai Y."/>
            <person name="Adamski M."/>
            <person name="Calcino A."/>
            <person name="Cummins S.F."/>
            <person name="Goodstein D.M."/>
            <person name="Harris C."/>
            <person name="Jackson D.J."/>
            <person name="Leys S.P."/>
            <person name="Shu S."/>
            <person name="Woodcroft B.J."/>
            <person name="Vervoort M."/>
            <person name="Kosik K.S."/>
            <person name="Manning G."/>
            <person name="Degnan B.M."/>
            <person name="Rokhsar D.S."/>
        </authorList>
    </citation>
    <scope>NUCLEOTIDE SEQUENCE [LARGE SCALE GENOMIC DNA]</scope>
</reference>
<accession>A0AAN0JCB0</accession>
<dbReference type="Proteomes" id="UP000007879">
    <property type="component" value="Unassembled WGS sequence"/>
</dbReference>
<dbReference type="AlphaFoldDB" id="A0AAN0JCB0"/>
<dbReference type="GeneID" id="109583471"/>
<evidence type="ECO:0000313" key="2">
    <source>
        <dbReference type="Proteomes" id="UP000007879"/>
    </source>
</evidence>
<evidence type="ECO:0000313" key="1">
    <source>
        <dbReference type="EnsemblMetazoa" id="XP_019854407.1"/>
    </source>
</evidence>
<dbReference type="RefSeq" id="XP_019854407.1">
    <property type="nucleotide sequence ID" value="XM_019998848.1"/>
</dbReference>
<protein>
    <submittedName>
        <fullName evidence="1">Uncharacterized protein</fullName>
    </submittedName>
</protein>
<name>A0AAN0JCB0_AMPQE</name>